<sequence>MQVATNVRRCRLRQDWSLSTLAEVMTTKAGRTINASGLQKIEAGVRRVDVDDLMALALCLGVTPNTLLLPYSYSDETSYAITGGADAWTGRQLWEWARGREALPVEVANTEVAQLLDQLRRHEFVLNNNPDESDGQDDGDD</sequence>
<dbReference type="AlphaFoldDB" id="A0A366IIW8"/>
<gene>
    <name evidence="2" type="ORF">DFO65_105161</name>
</gene>
<dbReference type="PROSITE" id="PS50943">
    <property type="entry name" value="HTH_CROC1"/>
    <property type="match status" value="1"/>
</dbReference>
<dbReference type="SMART" id="SM00530">
    <property type="entry name" value="HTH_XRE"/>
    <property type="match status" value="1"/>
</dbReference>
<keyword evidence="3" id="KW-1185">Reference proteome</keyword>
<dbReference type="InterPro" id="IPR001387">
    <property type="entry name" value="Cro/C1-type_HTH"/>
</dbReference>
<dbReference type="Proteomes" id="UP000253509">
    <property type="component" value="Unassembled WGS sequence"/>
</dbReference>
<feature type="domain" description="HTH cro/C1-type" evidence="1">
    <location>
        <begin position="7"/>
        <end position="67"/>
    </location>
</feature>
<evidence type="ECO:0000313" key="2">
    <source>
        <dbReference type="EMBL" id="RBP71557.1"/>
    </source>
</evidence>
<reference evidence="2 3" key="1">
    <citation type="submission" date="2018-06" db="EMBL/GenBank/DDBJ databases">
        <title>Freshwater and sediment microbial communities from various areas in North America, analyzing microbe dynamics in response to fracking.</title>
        <authorList>
            <person name="Lamendella R."/>
        </authorList>
    </citation>
    <scope>NUCLEOTIDE SEQUENCE [LARGE SCALE GENOMIC DNA]</scope>
    <source>
        <strain evidence="2 3">3b_TX</strain>
    </source>
</reference>
<proteinExistence type="predicted"/>
<protein>
    <submittedName>
        <fullName evidence="2">Helix-turn-helix protein</fullName>
    </submittedName>
</protein>
<dbReference type="Pfam" id="PF01381">
    <property type="entry name" value="HTH_3"/>
    <property type="match status" value="1"/>
</dbReference>
<dbReference type="EMBL" id="QNSB01000005">
    <property type="protein sequence ID" value="RBP71557.1"/>
    <property type="molecule type" value="Genomic_DNA"/>
</dbReference>
<name>A0A366IIW8_9MICO</name>
<dbReference type="GO" id="GO:0003677">
    <property type="term" value="F:DNA binding"/>
    <property type="evidence" value="ECO:0007669"/>
    <property type="project" value="InterPro"/>
</dbReference>
<evidence type="ECO:0000313" key="3">
    <source>
        <dbReference type="Proteomes" id="UP000253509"/>
    </source>
</evidence>
<evidence type="ECO:0000259" key="1">
    <source>
        <dbReference type="PROSITE" id="PS50943"/>
    </source>
</evidence>
<accession>A0A366IIW8</accession>
<dbReference type="Gene3D" id="1.10.260.40">
    <property type="entry name" value="lambda repressor-like DNA-binding domains"/>
    <property type="match status" value="1"/>
</dbReference>
<dbReference type="CDD" id="cd00093">
    <property type="entry name" value="HTH_XRE"/>
    <property type="match status" value="1"/>
</dbReference>
<organism evidence="2 3">
    <name type="scientific">Brevibacterium celere</name>
    <dbReference type="NCBI Taxonomy" id="225845"/>
    <lineage>
        <taxon>Bacteria</taxon>
        <taxon>Bacillati</taxon>
        <taxon>Actinomycetota</taxon>
        <taxon>Actinomycetes</taxon>
        <taxon>Micrococcales</taxon>
        <taxon>Brevibacteriaceae</taxon>
        <taxon>Brevibacterium</taxon>
    </lineage>
</organism>
<comment type="caution">
    <text evidence="2">The sequence shown here is derived from an EMBL/GenBank/DDBJ whole genome shotgun (WGS) entry which is preliminary data.</text>
</comment>
<dbReference type="SUPFAM" id="SSF47413">
    <property type="entry name" value="lambda repressor-like DNA-binding domains"/>
    <property type="match status" value="1"/>
</dbReference>
<dbReference type="InterPro" id="IPR010982">
    <property type="entry name" value="Lambda_DNA-bd_dom_sf"/>
</dbReference>